<keyword evidence="6" id="KW-0670">Pyruvate</keyword>
<dbReference type="EC" id="1.2.4.1" evidence="6"/>
<dbReference type="EMBL" id="LAOD01000034">
    <property type="protein sequence ID" value="KJV80740.1"/>
    <property type="molecule type" value="Genomic_DNA"/>
</dbReference>
<evidence type="ECO:0000256" key="5">
    <source>
        <dbReference type="ARBA" id="ARBA00023052"/>
    </source>
</evidence>
<dbReference type="PANTHER" id="PTHR11624">
    <property type="entry name" value="DEHYDROGENASE RELATED"/>
    <property type="match status" value="1"/>
</dbReference>
<evidence type="ECO:0000313" key="8">
    <source>
        <dbReference type="Proteomes" id="UP000033722"/>
    </source>
</evidence>
<comment type="catalytic activity">
    <reaction evidence="6">
        <text>N(6)-[(R)-lipoyl]-L-lysyl-[protein] + pyruvate + H(+) = N(6)-[(R)-S(8)-acetyldihydrolipoyl]-L-lysyl-[protein] + CO2</text>
        <dbReference type="Rhea" id="RHEA:19189"/>
        <dbReference type="Rhea" id="RHEA-COMP:10474"/>
        <dbReference type="Rhea" id="RHEA-COMP:10478"/>
        <dbReference type="ChEBI" id="CHEBI:15361"/>
        <dbReference type="ChEBI" id="CHEBI:15378"/>
        <dbReference type="ChEBI" id="CHEBI:16526"/>
        <dbReference type="ChEBI" id="CHEBI:83099"/>
        <dbReference type="ChEBI" id="CHEBI:83111"/>
        <dbReference type="EC" id="1.2.4.1"/>
    </reaction>
</comment>
<evidence type="ECO:0000313" key="7">
    <source>
        <dbReference type="EMBL" id="KJV80740.1"/>
    </source>
</evidence>
<dbReference type="InterPro" id="IPR027110">
    <property type="entry name" value="PDHB_mito-type"/>
</dbReference>
<dbReference type="Proteomes" id="UP000033722">
    <property type="component" value="Unassembled WGS sequence"/>
</dbReference>
<evidence type="ECO:0000256" key="4">
    <source>
        <dbReference type="ARBA" id="ARBA00023002"/>
    </source>
</evidence>
<evidence type="ECO:0000256" key="3">
    <source>
        <dbReference type="ARBA" id="ARBA00016138"/>
    </source>
</evidence>
<gene>
    <name evidence="7" type="ORF">APHCRT_1501</name>
</gene>
<keyword evidence="5 6" id="KW-0786">Thiamine pyrophosphate</keyword>
<protein>
    <recommendedName>
        <fullName evidence="3 6">Pyruvate dehydrogenase E1 component subunit beta</fullName>
        <ecNumber evidence="6">1.2.4.1</ecNumber>
    </recommendedName>
</protein>
<accession>A0A0F3PK79</accession>
<dbReference type="PANTHER" id="PTHR11624:SF96">
    <property type="entry name" value="PYRUVATE DEHYDROGENASE E1 COMPONENT SUBUNIT BETA, MITOCHONDRIAL"/>
    <property type="match status" value="1"/>
</dbReference>
<dbReference type="Gene3D" id="3.40.50.970">
    <property type="match status" value="1"/>
</dbReference>
<evidence type="ECO:0000256" key="1">
    <source>
        <dbReference type="ARBA" id="ARBA00001964"/>
    </source>
</evidence>
<feature type="non-terminal residue" evidence="7">
    <location>
        <position position="41"/>
    </location>
</feature>
<comment type="cofactor">
    <cofactor evidence="1 6">
        <name>thiamine diphosphate</name>
        <dbReference type="ChEBI" id="CHEBI:58937"/>
    </cofactor>
</comment>
<evidence type="ECO:0000256" key="2">
    <source>
        <dbReference type="ARBA" id="ARBA00011870"/>
    </source>
</evidence>
<dbReference type="SUPFAM" id="SSF52518">
    <property type="entry name" value="Thiamin diphosphate-binding fold (THDP-binding)"/>
    <property type="match status" value="1"/>
</dbReference>
<dbReference type="GO" id="GO:0006086">
    <property type="term" value="P:pyruvate decarboxylation to acetyl-CoA"/>
    <property type="evidence" value="ECO:0007669"/>
    <property type="project" value="InterPro"/>
</dbReference>
<reference evidence="7 8" key="1">
    <citation type="submission" date="2015-01" db="EMBL/GenBank/DDBJ databases">
        <title>Genome Sequencing of Rickettsiales.</title>
        <authorList>
            <person name="Daugherty S.C."/>
            <person name="Su Q."/>
            <person name="Abolude K."/>
            <person name="Beier-Sexton M."/>
            <person name="Carlyon J.A."/>
            <person name="Carter R."/>
            <person name="Day N.P."/>
            <person name="Dumler S.J."/>
            <person name="Dyachenko V."/>
            <person name="Godinez A."/>
            <person name="Kurtti T.J."/>
            <person name="Lichay M."/>
            <person name="Mullins K.E."/>
            <person name="Ott S."/>
            <person name="Pappas-Brown V."/>
            <person name="Paris D.H."/>
            <person name="Patel P."/>
            <person name="Richards A.L."/>
            <person name="Sadzewicz L."/>
            <person name="Sears K."/>
            <person name="Seidman D."/>
            <person name="Sengamalay N."/>
            <person name="Stenos J."/>
            <person name="Tallon L.J."/>
            <person name="Vincent G."/>
            <person name="Fraser C.M."/>
            <person name="Munderloh U."/>
            <person name="Dunning-Hotopp J.C."/>
        </authorList>
    </citation>
    <scope>NUCLEOTIDE SEQUENCE [LARGE SCALE GENOMIC DNA]</scope>
    <source>
        <strain evidence="7 8">CRT53-1</strain>
    </source>
</reference>
<dbReference type="InterPro" id="IPR029061">
    <property type="entry name" value="THDP-binding"/>
</dbReference>
<dbReference type="AlphaFoldDB" id="A0A0F3PK79"/>
<dbReference type="GO" id="GO:0004739">
    <property type="term" value="F:pyruvate dehydrogenase (acetyl-transferring) activity"/>
    <property type="evidence" value="ECO:0007669"/>
    <property type="project" value="UniProtKB-UniRule"/>
</dbReference>
<comment type="function">
    <text evidence="6">The pyruvate dehydrogenase complex catalyzes the overall conversion of pyruvate to acetyl-CoA and CO2.</text>
</comment>
<sequence>MSFNFSMQAMDQIVNSAAKTNYMSGGQLGCPIVFRGPNGAA</sequence>
<evidence type="ECO:0000256" key="6">
    <source>
        <dbReference type="RuleBase" id="RU364074"/>
    </source>
</evidence>
<proteinExistence type="predicted"/>
<organism evidence="7 8">
    <name type="scientific">Anaplasma phagocytophilum str. CRT53-1</name>
    <dbReference type="NCBI Taxonomy" id="1359157"/>
    <lineage>
        <taxon>Bacteria</taxon>
        <taxon>Pseudomonadati</taxon>
        <taxon>Pseudomonadota</taxon>
        <taxon>Alphaproteobacteria</taxon>
        <taxon>Rickettsiales</taxon>
        <taxon>Anaplasmataceae</taxon>
        <taxon>Anaplasma</taxon>
        <taxon>phagocytophilum group</taxon>
    </lineage>
</organism>
<comment type="subunit">
    <text evidence="2">Heterodimer of an alpha and a beta chain.</text>
</comment>
<keyword evidence="4 6" id="KW-0560">Oxidoreductase</keyword>
<comment type="caution">
    <text evidence="7">The sequence shown here is derived from an EMBL/GenBank/DDBJ whole genome shotgun (WGS) entry which is preliminary data.</text>
</comment>
<name>A0A0F3PK79_ANAPH</name>